<dbReference type="EMBL" id="CP015867">
    <property type="protein sequence ID" value="ANJ12085.1"/>
    <property type="molecule type" value="Genomic_DNA"/>
</dbReference>
<dbReference type="GeneID" id="91309920"/>
<dbReference type="Proteomes" id="UP000078468">
    <property type="component" value="Plasmid pspa1"/>
</dbReference>
<evidence type="ECO:0000313" key="1">
    <source>
        <dbReference type="EMBL" id="ANJ12085.1"/>
    </source>
</evidence>
<keyword evidence="1" id="KW-0614">Plasmid</keyword>
<evidence type="ECO:0000313" key="2">
    <source>
        <dbReference type="Proteomes" id="UP000078468"/>
    </source>
</evidence>
<sequence>MSRTSPQHRREAERLHDVLAVAADTLKPSPVPLAAIVRVGRARRRRRTVGLVIGCGLLLAPPAVAGFGVALPDHAPPAPGQAATRPTPPDTFDPVVFRVVAPGERVRTGTGPELWLTEKGLHRSTPGTPDQYQAVGDRAREHPRPTVGMTADTVGDRYFLSGLYTGDLRAGRVIVESAGGPLTATVVRLPGTPGWGAWYAELPLRGSLAVHRVTLYDERGREVTSLRPASP</sequence>
<gene>
    <name evidence="1" type="ORF">Spa2297_33980</name>
</gene>
<geneLocation type="plasmid" evidence="2">
    <name>pspa1</name>
</geneLocation>
<accession>A0A191VAZ6</accession>
<name>A0A191VAZ6_9ACTN</name>
<proteinExistence type="predicted"/>
<protein>
    <submittedName>
        <fullName evidence="1">Uncharacterized protein</fullName>
    </submittedName>
</protein>
<dbReference type="KEGG" id="spav:Spa2297_33980"/>
<organism evidence="1 2">
    <name type="scientific">Streptomyces parvulus</name>
    <dbReference type="NCBI Taxonomy" id="146923"/>
    <lineage>
        <taxon>Bacteria</taxon>
        <taxon>Bacillati</taxon>
        <taxon>Actinomycetota</taxon>
        <taxon>Actinomycetes</taxon>
        <taxon>Kitasatosporales</taxon>
        <taxon>Streptomycetaceae</taxon>
        <taxon>Streptomyces</taxon>
    </lineage>
</organism>
<dbReference type="RefSeq" id="WP_064732413.1">
    <property type="nucleotide sequence ID" value="NZ_BMRX01000026.1"/>
</dbReference>
<dbReference type="AlphaFoldDB" id="A0A191VAZ6"/>
<reference evidence="1 2" key="1">
    <citation type="submission" date="2016-05" db="EMBL/GenBank/DDBJ databases">
        <title>Non-Contiguous Finished Genome Sequence of Streptomyces parvulus 2297 Integrated Site-Specifically with Actinophage R4.</title>
        <authorList>
            <person name="Nishizawa T."/>
            <person name="Miura T."/>
            <person name="Harada C."/>
            <person name="Guo Y."/>
            <person name="Narisawa K."/>
            <person name="Ohta H."/>
            <person name="Takahashi H."/>
            <person name="Shirai M."/>
        </authorList>
    </citation>
    <scope>NUCLEOTIDE SEQUENCE [LARGE SCALE GENOMIC DNA]</scope>
    <source>
        <strain evidence="1 2">2297</strain>
        <plasmid evidence="2">pspa1</plasmid>
    </source>
</reference>